<dbReference type="InterPro" id="IPR051053">
    <property type="entry name" value="ECH/Chromodomain_protein"/>
</dbReference>
<dbReference type="Proteomes" id="UP001238088">
    <property type="component" value="Unassembled WGS sequence"/>
</dbReference>
<dbReference type="CDD" id="cd06558">
    <property type="entry name" value="crotonase-like"/>
    <property type="match status" value="1"/>
</dbReference>
<protein>
    <submittedName>
        <fullName evidence="2">Enoyl-CoA hydratase/carnithine racemase</fullName>
    </submittedName>
</protein>
<evidence type="ECO:0000256" key="1">
    <source>
        <dbReference type="ARBA" id="ARBA00005254"/>
    </source>
</evidence>
<comment type="similarity">
    <text evidence="1">Belongs to the enoyl-CoA hydratase/isomerase family.</text>
</comment>
<dbReference type="EMBL" id="JAUSUB010000008">
    <property type="protein sequence ID" value="MDQ0270404.1"/>
    <property type="molecule type" value="Genomic_DNA"/>
</dbReference>
<dbReference type="InterPro" id="IPR029045">
    <property type="entry name" value="ClpP/crotonase-like_dom_sf"/>
</dbReference>
<gene>
    <name evidence="2" type="ORF">J2S17_002279</name>
</gene>
<accession>A0ABU0AGN0</accession>
<comment type="caution">
    <text evidence="2">The sequence shown here is derived from an EMBL/GenBank/DDBJ whole genome shotgun (WGS) entry which is preliminary data.</text>
</comment>
<proteinExistence type="inferred from homology"/>
<dbReference type="InterPro" id="IPR001753">
    <property type="entry name" value="Enoyl-CoA_hydra/iso"/>
</dbReference>
<keyword evidence="3" id="KW-1185">Reference proteome</keyword>
<dbReference type="Gene3D" id="3.90.226.10">
    <property type="entry name" value="2-enoyl-CoA Hydratase, Chain A, domain 1"/>
    <property type="match status" value="1"/>
</dbReference>
<dbReference type="PANTHER" id="PTHR43684">
    <property type="match status" value="1"/>
</dbReference>
<dbReference type="RefSeq" id="WP_307474808.1">
    <property type="nucleotide sequence ID" value="NZ_JAUSUB010000008.1"/>
</dbReference>
<evidence type="ECO:0000313" key="3">
    <source>
        <dbReference type="Proteomes" id="UP001238088"/>
    </source>
</evidence>
<dbReference type="Pfam" id="PF00378">
    <property type="entry name" value="ECH_1"/>
    <property type="match status" value="1"/>
</dbReference>
<dbReference type="NCBIfam" id="NF006109">
    <property type="entry name" value="PRK08260.1"/>
    <property type="match status" value="1"/>
</dbReference>
<name>A0ABU0AGN0_9BACI</name>
<sequence>MQKVQYETIKTEIKDHILMITLSRENMNAFNRQMLSELLQVFDEADENDQIRVIIMTGDGKAFCAGADLGRGGETFENKETPVGEYRDGGGILSLRIFDLKKPIIAAINGAAVGVGATMTLPMDIRIASSKAKMGFVFSKRGITPEACSGWFLPRVVGISRATELVFTGKIIPAEEALNLGLVSQVVPPEELLATAEALAKDIADNTSATSVTLSRQLLWKMLGADHPKESHLIESKMIQWAGQQADAREGVHSFLEKRKPDFTMKPSKDLPDFYPWWE</sequence>
<dbReference type="SUPFAM" id="SSF52096">
    <property type="entry name" value="ClpP/crotonase"/>
    <property type="match status" value="1"/>
</dbReference>
<evidence type="ECO:0000313" key="2">
    <source>
        <dbReference type="EMBL" id="MDQ0270404.1"/>
    </source>
</evidence>
<organism evidence="2 3">
    <name type="scientific">Cytobacillus purgationiresistens</name>
    <dbReference type="NCBI Taxonomy" id="863449"/>
    <lineage>
        <taxon>Bacteria</taxon>
        <taxon>Bacillati</taxon>
        <taxon>Bacillota</taxon>
        <taxon>Bacilli</taxon>
        <taxon>Bacillales</taxon>
        <taxon>Bacillaceae</taxon>
        <taxon>Cytobacillus</taxon>
    </lineage>
</organism>
<dbReference type="PANTHER" id="PTHR43684:SF4">
    <property type="entry name" value="ENOYL-COA HYDRATASE_ISOMERASE FAMILY PROTEIN (AFU_ORTHOLOGUE AFUA_1G01890)"/>
    <property type="match status" value="1"/>
</dbReference>
<reference evidence="2 3" key="1">
    <citation type="submission" date="2023-07" db="EMBL/GenBank/DDBJ databases">
        <title>Genomic Encyclopedia of Type Strains, Phase IV (KMG-IV): sequencing the most valuable type-strain genomes for metagenomic binning, comparative biology and taxonomic classification.</title>
        <authorList>
            <person name="Goeker M."/>
        </authorList>
    </citation>
    <scope>NUCLEOTIDE SEQUENCE [LARGE SCALE GENOMIC DNA]</scope>
    <source>
        <strain evidence="2 3">DSM 23494</strain>
    </source>
</reference>